<dbReference type="Proteomes" id="UP000829398">
    <property type="component" value="Chromosome 2"/>
</dbReference>
<accession>A0ACB8N518</accession>
<evidence type="ECO:0000313" key="1">
    <source>
        <dbReference type="EMBL" id="KAH9792460.1"/>
    </source>
</evidence>
<proteinExistence type="predicted"/>
<evidence type="ECO:0000313" key="2">
    <source>
        <dbReference type="Proteomes" id="UP000829398"/>
    </source>
</evidence>
<protein>
    <submittedName>
        <fullName evidence="1">Integrase catalytic domain-containing protein</fullName>
    </submittedName>
</protein>
<reference evidence="2" key="1">
    <citation type="journal article" date="2023" name="Hortic. Res.">
        <title>A chromosome-level phased genome enabling allele-level studies in sweet orange: a case study on citrus Huanglongbing tolerance.</title>
        <authorList>
            <person name="Wu B."/>
            <person name="Yu Q."/>
            <person name="Deng Z."/>
            <person name="Duan Y."/>
            <person name="Luo F."/>
            <person name="Gmitter F. Jr."/>
        </authorList>
    </citation>
    <scope>NUCLEOTIDE SEQUENCE [LARGE SCALE GENOMIC DNA]</scope>
    <source>
        <strain evidence="2">cv. Valencia</strain>
    </source>
</reference>
<organism evidence="1 2">
    <name type="scientific">Citrus sinensis</name>
    <name type="common">Sweet orange</name>
    <name type="synonym">Citrus aurantium var. sinensis</name>
    <dbReference type="NCBI Taxonomy" id="2711"/>
    <lineage>
        <taxon>Eukaryota</taxon>
        <taxon>Viridiplantae</taxon>
        <taxon>Streptophyta</taxon>
        <taxon>Embryophyta</taxon>
        <taxon>Tracheophyta</taxon>
        <taxon>Spermatophyta</taxon>
        <taxon>Magnoliopsida</taxon>
        <taxon>eudicotyledons</taxon>
        <taxon>Gunneridae</taxon>
        <taxon>Pentapetalae</taxon>
        <taxon>rosids</taxon>
        <taxon>malvids</taxon>
        <taxon>Sapindales</taxon>
        <taxon>Rutaceae</taxon>
        <taxon>Aurantioideae</taxon>
        <taxon>Citrus</taxon>
    </lineage>
</organism>
<sequence length="351" mass="39383">MKFGGPLSWEEFTKAVLLRFGPTDYEDPSKALSHLKQTTTAVAYQEAFEKLSHQIDGLPQHFLVGCFVAGLRDDIRLDVKIKQPRILADAIRVARHVEERNLLQRKARTSYHFQTSSVTPRTMPNTTASVLRPPPVQKINQNSKGLPSSNGYTVIMVVVDRLTKRSAAQWLEWIPWAEFSYNIATHSSTKLSPFEVVYGIPPPSLLAYVLVTVISTDISGLSWLHEACRTLFGPYQIIEKVGSVAYKLALPLGSQIHNVFHVSLLRKHLGSVPLASPRLPLVSETSTLLPQPEAILDRLVIRKGNFRLKPYILVKWPGAPVEVATWETERHFAKTYPDFILEDKDIVSGGE</sequence>
<comment type="caution">
    <text evidence="1">The sequence shown here is derived from an EMBL/GenBank/DDBJ whole genome shotgun (WGS) entry which is preliminary data.</text>
</comment>
<name>A0ACB8N518_CITSI</name>
<dbReference type="EMBL" id="CM039171">
    <property type="protein sequence ID" value="KAH9792460.1"/>
    <property type="molecule type" value="Genomic_DNA"/>
</dbReference>
<keyword evidence="2" id="KW-1185">Reference proteome</keyword>
<gene>
    <name evidence="1" type="ORF">KPL71_004130</name>
</gene>